<proteinExistence type="predicted"/>
<protein>
    <submittedName>
        <fullName evidence="2">Uncharacterized protein</fullName>
    </submittedName>
</protein>
<keyword evidence="3" id="KW-1185">Reference proteome</keyword>
<organism evidence="2 3">
    <name type="scientific">Willisornis vidua</name>
    <name type="common">Xingu scale-backed antbird</name>
    <dbReference type="NCBI Taxonomy" id="1566151"/>
    <lineage>
        <taxon>Eukaryota</taxon>
        <taxon>Metazoa</taxon>
        <taxon>Chordata</taxon>
        <taxon>Craniata</taxon>
        <taxon>Vertebrata</taxon>
        <taxon>Euteleostomi</taxon>
        <taxon>Archelosauria</taxon>
        <taxon>Archosauria</taxon>
        <taxon>Dinosauria</taxon>
        <taxon>Saurischia</taxon>
        <taxon>Theropoda</taxon>
        <taxon>Coelurosauria</taxon>
        <taxon>Aves</taxon>
        <taxon>Neognathae</taxon>
        <taxon>Neoaves</taxon>
        <taxon>Telluraves</taxon>
        <taxon>Australaves</taxon>
        <taxon>Passeriformes</taxon>
        <taxon>Thamnophilidae</taxon>
        <taxon>Willisornis</taxon>
    </lineage>
</organism>
<evidence type="ECO:0000313" key="3">
    <source>
        <dbReference type="Proteomes" id="UP001145742"/>
    </source>
</evidence>
<evidence type="ECO:0000313" key="2">
    <source>
        <dbReference type="EMBL" id="KAJ7426759.1"/>
    </source>
</evidence>
<name>A0ABQ9DQS0_9PASS</name>
<dbReference type="EMBL" id="WHWB01032144">
    <property type="protein sequence ID" value="KAJ7426759.1"/>
    <property type="molecule type" value="Genomic_DNA"/>
</dbReference>
<comment type="caution">
    <text evidence="2">The sequence shown here is derived from an EMBL/GenBank/DDBJ whole genome shotgun (WGS) entry which is preliminary data.</text>
</comment>
<evidence type="ECO:0000256" key="1">
    <source>
        <dbReference type="SAM" id="MobiDB-lite"/>
    </source>
</evidence>
<dbReference type="Proteomes" id="UP001145742">
    <property type="component" value="Unassembled WGS sequence"/>
</dbReference>
<accession>A0ABQ9DQS0</accession>
<sequence length="120" mass="14285">MGCQLFREHVMGHSVKGFTEDQIYQIHSLTLIHQRNINYAGIYYIYPKGKQKHKEELASLIYKLEGNFEDAICHWQYWLFNWPSSYLLPSSTPFPTQEKELPKYSSKKRDRIINTSQKEV</sequence>
<gene>
    <name evidence="2" type="ORF">WISP_12783</name>
</gene>
<reference evidence="2" key="1">
    <citation type="submission" date="2019-10" db="EMBL/GenBank/DDBJ databases">
        <authorList>
            <person name="Soares A.E.R."/>
            <person name="Aleixo A."/>
            <person name="Schneider P."/>
            <person name="Miyaki C.Y."/>
            <person name="Schneider M.P."/>
            <person name="Mello C."/>
            <person name="Vasconcelos A.T.R."/>
        </authorList>
    </citation>
    <scope>NUCLEOTIDE SEQUENCE</scope>
    <source>
        <tissue evidence="2">Muscle</tissue>
    </source>
</reference>
<feature type="region of interest" description="Disordered" evidence="1">
    <location>
        <begin position="94"/>
        <end position="120"/>
    </location>
</feature>